<dbReference type="EMBL" id="KI912111">
    <property type="protein sequence ID" value="ETS82610.1"/>
    <property type="molecule type" value="Genomic_DNA"/>
</dbReference>
<accession>W3X981</accession>
<keyword evidence="3" id="KW-0732">Signal</keyword>
<dbReference type="RefSeq" id="XP_007831258.1">
    <property type="nucleotide sequence ID" value="XM_007833067.1"/>
</dbReference>
<feature type="signal peptide" evidence="3">
    <location>
        <begin position="1"/>
        <end position="24"/>
    </location>
</feature>
<gene>
    <name evidence="4" type="ORF">PFICI_04486</name>
</gene>
<dbReference type="Proteomes" id="UP000030651">
    <property type="component" value="Unassembled WGS sequence"/>
</dbReference>
<proteinExistence type="predicted"/>
<evidence type="ECO:0000313" key="4">
    <source>
        <dbReference type="EMBL" id="ETS82610.1"/>
    </source>
</evidence>
<keyword evidence="5" id="KW-1185">Reference proteome</keyword>
<feature type="chain" id="PRO_5004834315" evidence="3">
    <location>
        <begin position="25"/>
        <end position="341"/>
    </location>
</feature>
<dbReference type="InParanoid" id="W3X981"/>
<protein>
    <submittedName>
        <fullName evidence="4">Uncharacterized protein</fullName>
    </submittedName>
</protein>
<evidence type="ECO:0000256" key="2">
    <source>
        <dbReference type="SAM" id="Phobius"/>
    </source>
</evidence>
<keyword evidence="2" id="KW-1133">Transmembrane helix</keyword>
<organism evidence="4 5">
    <name type="scientific">Pestalotiopsis fici (strain W106-1 / CGMCC3.15140)</name>
    <dbReference type="NCBI Taxonomy" id="1229662"/>
    <lineage>
        <taxon>Eukaryota</taxon>
        <taxon>Fungi</taxon>
        <taxon>Dikarya</taxon>
        <taxon>Ascomycota</taxon>
        <taxon>Pezizomycotina</taxon>
        <taxon>Sordariomycetes</taxon>
        <taxon>Xylariomycetidae</taxon>
        <taxon>Amphisphaeriales</taxon>
        <taxon>Sporocadaceae</taxon>
        <taxon>Pestalotiopsis</taxon>
    </lineage>
</organism>
<dbReference type="KEGG" id="pfy:PFICI_04486"/>
<keyword evidence="2" id="KW-0812">Transmembrane</keyword>
<dbReference type="GeneID" id="19269499"/>
<sequence>MYGVGIRDFCLVGLLFSIIKYSDSRPNGSEFCPPRAPLAPYSGGRLLSAEWSREAARTGTRRKCIYMHEEYEIYREYDGSGLEISPDGPEIRRAIEDWDHEWYLESSWNERIPTSEQIPMADYTDASPETGANGYESPETPRVLDSDTDCHSYSINEVSEPSNHPDGPKHKYHILSKIGKRINKCLADEQGCGKRLRFGSWCTRQVFTFMTLMIPSKIADVIGKRRGGPGAILWPLGVVWDDTTWFDLAAFYPFIAVFSHIGEEIANASWRWVCGCEPPLAMSPQFHMWNSIITVSLLAVVICAYFIRRRDKSTAGRQVKNVTFWGRRTYYLSTRSNHPRS</sequence>
<reference evidence="5" key="1">
    <citation type="journal article" date="2015" name="BMC Genomics">
        <title>Genomic and transcriptomic analysis of the endophytic fungus Pestalotiopsis fici reveals its lifestyle and high potential for synthesis of natural products.</title>
        <authorList>
            <person name="Wang X."/>
            <person name="Zhang X."/>
            <person name="Liu L."/>
            <person name="Xiang M."/>
            <person name="Wang W."/>
            <person name="Sun X."/>
            <person name="Che Y."/>
            <person name="Guo L."/>
            <person name="Liu G."/>
            <person name="Guo L."/>
            <person name="Wang C."/>
            <person name="Yin W.B."/>
            <person name="Stadler M."/>
            <person name="Zhang X."/>
            <person name="Liu X."/>
        </authorList>
    </citation>
    <scope>NUCLEOTIDE SEQUENCE [LARGE SCALE GENOMIC DNA]</scope>
    <source>
        <strain evidence="5">W106-1 / CGMCC3.15140</strain>
    </source>
</reference>
<keyword evidence="2" id="KW-0472">Membrane</keyword>
<feature type="transmembrane region" description="Helical" evidence="2">
    <location>
        <begin position="286"/>
        <end position="307"/>
    </location>
</feature>
<evidence type="ECO:0000313" key="5">
    <source>
        <dbReference type="Proteomes" id="UP000030651"/>
    </source>
</evidence>
<name>W3X981_PESFW</name>
<evidence type="ECO:0000256" key="3">
    <source>
        <dbReference type="SAM" id="SignalP"/>
    </source>
</evidence>
<feature type="region of interest" description="Disordered" evidence="1">
    <location>
        <begin position="121"/>
        <end position="146"/>
    </location>
</feature>
<evidence type="ECO:0000256" key="1">
    <source>
        <dbReference type="SAM" id="MobiDB-lite"/>
    </source>
</evidence>
<dbReference type="HOGENOM" id="CLU_814094_0_0_1"/>
<dbReference type="AlphaFoldDB" id="W3X981"/>